<dbReference type="InterPro" id="IPR027417">
    <property type="entry name" value="P-loop_NTPase"/>
</dbReference>
<dbReference type="RefSeq" id="WP_126398566.1">
    <property type="nucleotide sequence ID" value="NZ_AP018907.1"/>
</dbReference>
<feature type="region of interest" description="Disordered" evidence="7">
    <location>
        <begin position="44"/>
        <end position="66"/>
    </location>
</feature>
<dbReference type="GO" id="GO:0005886">
    <property type="term" value="C:plasma membrane"/>
    <property type="evidence" value="ECO:0007669"/>
    <property type="project" value="UniProtKB-SubCell"/>
</dbReference>
<keyword evidence="4" id="KW-0067">ATP-binding</keyword>
<dbReference type="InterPro" id="IPR039421">
    <property type="entry name" value="Type_1_exporter"/>
</dbReference>
<feature type="transmembrane region" description="Helical" evidence="8">
    <location>
        <begin position="252"/>
        <end position="270"/>
    </location>
</feature>
<evidence type="ECO:0000256" key="3">
    <source>
        <dbReference type="ARBA" id="ARBA00022741"/>
    </source>
</evidence>
<dbReference type="SMART" id="SM00382">
    <property type="entry name" value="AAA"/>
    <property type="match status" value="1"/>
</dbReference>
<evidence type="ECO:0000256" key="5">
    <source>
        <dbReference type="ARBA" id="ARBA00022989"/>
    </source>
</evidence>
<dbReference type="Proteomes" id="UP000266934">
    <property type="component" value="Chromosome"/>
</dbReference>
<keyword evidence="2 8" id="KW-0812">Transmembrane</keyword>
<feature type="transmembrane region" description="Helical" evidence="8">
    <location>
        <begin position="357"/>
        <end position="377"/>
    </location>
</feature>
<evidence type="ECO:0000259" key="10">
    <source>
        <dbReference type="PROSITE" id="PS50929"/>
    </source>
</evidence>
<dbReference type="SUPFAM" id="SSF90123">
    <property type="entry name" value="ABC transporter transmembrane region"/>
    <property type="match status" value="1"/>
</dbReference>
<evidence type="ECO:0000256" key="2">
    <source>
        <dbReference type="ARBA" id="ARBA00022692"/>
    </source>
</evidence>
<dbReference type="PROSITE" id="PS50929">
    <property type="entry name" value="ABC_TM1F"/>
    <property type="match status" value="1"/>
</dbReference>
<dbReference type="KEGG" id="blag:BLTE_12650"/>
<dbReference type="InterPro" id="IPR003593">
    <property type="entry name" value="AAA+_ATPase"/>
</dbReference>
<reference evidence="11 12" key="1">
    <citation type="submission" date="2018-08" db="EMBL/GenBank/DDBJ databases">
        <title>Complete genome sequencing of Blastochloris tepida GI.</title>
        <authorList>
            <person name="Tsukatani Y."/>
            <person name="Mori H."/>
        </authorList>
    </citation>
    <scope>NUCLEOTIDE SEQUENCE [LARGE SCALE GENOMIC DNA]</scope>
    <source>
        <strain evidence="11 12">GI</strain>
    </source>
</reference>
<feature type="compositionally biased region" description="Low complexity" evidence="7">
    <location>
        <begin position="44"/>
        <end position="56"/>
    </location>
</feature>
<feature type="transmembrane region" description="Helical" evidence="8">
    <location>
        <begin position="215"/>
        <end position="240"/>
    </location>
</feature>
<organism evidence="11 12">
    <name type="scientific">Blastochloris tepida</name>
    <dbReference type="NCBI Taxonomy" id="2233851"/>
    <lineage>
        <taxon>Bacteria</taxon>
        <taxon>Pseudomonadati</taxon>
        <taxon>Pseudomonadota</taxon>
        <taxon>Alphaproteobacteria</taxon>
        <taxon>Hyphomicrobiales</taxon>
        <taxon>Blastochloridaceae</taxon>
        <taxon>Blastochloris</taxon>
    </lineage>
</organism>
<evidence type="ECO:0000259" key="9">
    <source>
        <dbReference type="PROSITE" id="PS50893"/>
    </source>
</evidence>
<dbReference type="Pfam" id="PF00664">
    <property type="entry name" value="ABC_membrane"/>
    <property type="match status" value="1"/>
</dbReference>
<evidence type="ECO:0008006" key="13">
    <source>
        <dbReference type="Google" id="ProtNLM"/>
    </source>
</evidence>
<dbReference type="OrthoDB" id="9806127at2"/>
<dbReference type="InterPro" id="IPR011527">
    <property type="entry name" value="ABC1_TM_dom"/>
</dbReference>
<protein>
    <recommendedName>
        <fullName evidence="13">ABC transporter ATP-binding protein</fullName>
    </recommendedName>
</protein>
<dbReference type="GO" id="GO:0034040">
    <property type="term" value="F:ATPase-coupled lipid transmembrane transporter activity"/>
    <property type="evidence" value="ECO:0007669"/>
    <property type="project" value="TreeGrafter"/>
</dbReference>
<keyword evidence="3" id="KW-0547">Nucleotide-binding</keyword>
<evidence type="ECO:0000256" key="4">
    <source>
        <dbReference type="ARBA" id="ARBA00022840"/>
    </source>
</evidence>
<dbReference type="GO" id="GO:0140359">
    <property type="term" value="F:ABC-type transporter activity"/>
    <property type="evidence" value="ECO:0007669"/>
    <property type="project" value="InterPro"/>
</dbReference>
<comment type="subcellular location">
    <subcellularLocation>
        <location evidence="1">Cell membrane</location>
        <topology evidence="1">Multi-pass membrane protein</topology>
    </subcellularLocation>
</comment>
<evidence type="ECO:0000313" key="12">
    <source>
        <dbReference type="Proteomes" id="UP000266934"/>
    </source>
</evidence>
<evidence type="ECO:0000256" key="7">
    <source>
        <dbReference type="SAM" id="MobiDB-lite"/>
    </source>
</evidence>
<dbReference type="PANTHER" id="PTHR24221:SF248">
    <property type="entry name" value="ABC TRANSPORTER TRANSMEMBRANE REGION"/>
    <property type="match status" value="1"/>
</dbReference>
<feature type="domain" description="ABC transmembrane type-1" evidence="10">
    <location>
        <begin position="217"/>
        <end position="498"/>
    </location>
</feature>
<dbReference type="Gene3D" id="3.40.50.300">
    <property type="entry name" value="P-loop containing nucleotide triphosphate hydrolases"/>
    <property type="match status" value="1"/>
</dbReference>
<dbReference type="Gene3D" id="1.20.1560.10">
    <property type="entry name" value="ABC transporter type 1, transmembrane domain"/>
    <property type="match status" value="1"/>
</dbReference>
<dbReference type="Pfam" id="PF00005">
    <property type="entry name" value="ABC_tran"/>
    <property type="match status" value="1"/>
</dbReference>
<dbReference type="PROSITE" id="PS50893">
    <property type="entry name" value="ABC_TRANSPORTER_2"/>
    <property type="match status" value="1"/>
</dbReference>
<dbReference type="SUPFAM" id="SSF52540">
    <property type="entry name" value="P-loop containing nucleoside triphosphate hydrolases"/>
    <property type="match status" value="1"/>
</dbReference>
<dbReference type="GO" id="GO:0005524">
    <property type="term" value="F:ATP binding"/>
    <property type="evidence" value="ECO:0007669"/>
    <property type="project" value="UniProtKB-KW"/>
</dbReference>
<gene>
    <name evidence="11" type="ORF">BLTE_12650</name>
</gene>
<feature type="domain" description="ABC transporter" evidence="9">
    <location>
        <begin position="532"/>
        <end position="761"/>
    </location>
</feature>
<keyword evidence="5 8" id="KW-1133">Transmembrane helix</keyword>
<dbReference type="InterPro" id="IPR003439">
    <property type="entry name" value="ABC_transporter-like_ATP-bd"/>
</dbReference>
<feature type="transmembrane region" description="Helical" evidence="8">
    <location>
        <begin position="438"/>
        <end position="460"/>
    </location>
</feature>
<dbReference type="GO" id="GO:0016887">
    <property type="term" value="F:ATP hydrolysis activity"/>
    <property type="evidence" value="ECO:0007669"/>
    <property type="project" value="InterPro"/>
</dbReference>
<sequence length="761" mass="81827">MIDEPRQPLDEAALQALRPRPAATGDHAVHASMARLERAFAQPDTAPAAPGTPTADGGTGGDPLDEIDAVVAPATAAEACLAPLLAALGWAGDARTVREALPYFDRVADIADLRGVLARLGFASDARRLKAGRLHDDMLPALLETGTGALSVIVDRNADGTFAVFDGDSRKSRNFEASALKGTLYPVRRLSVDESDAAQAQKNWFGSVISHFKPAIAGAIMLSLLINLAALAVPFFVIQIYDFGIGTRSPGIVMLLAIGTAIVLATDLALRYVRARMIAYFGARIDALSAMSAFSQLLQMPIAMVETAPIGTQVARLRQFETLRDTFTGALVTAIIDIPFVVVFLIAIAIWGGHLVWVPASLLVVFALMSAVTLPLLKHRTNAAGDVRQRLQLLLREILGKRQAIRDLNAESIWIARHRDLLTEWAKKNRRLQFLNSVLQNLAQTLGSLAGVATLLFGTLSVMNGTMSPGALVGAMALVWRVMSPLQTTFLFSSRLEQALQTYQQLNRLMTIKGEHAPLGTRSFRREFGGQLTLNRLVFRYPRRTEPALRGVQLQVKPGEVIAITGPSGAGKSTLLKLILGLYPPLGGAVLVDGLDLRQIPAADWRSAVAYLPPKPHFFYGTIAQNLRLAQPDATDAEIVAALAAAGVDVNHPLLPEGIETRLTSNRLDHLSEPMKQGIGLARCFVKKAPVYLLDNPAASMDATAAAAFMDRITALKGTATVIMVTFRPAFMRLANRVVVLNEGLIIADGPPDKIIDKLAA</sequence>
<feature type="transmembrane region" description="Helical" evidence="8">
    <location>
        <begin position="326"/>
        <end position="351"/>
    </location>
</feature>
<dbReference type="PANTHER" id="PTHR24221">
    <property type="entry name" value="ATP-BINDING CASSETTE SUB-FAMILY B"/>
    <property type="match status" value="1"/>
</dbReference>
<dbReference type="EMBL" id="AP018907">
    <property type="protein sequence ID" value="BBF92580.1"/>
    <property type="molecule type" value="Genomic_DNA"/>
</dbReference>
<keyword evidence="12" id="KW-1185">Reference proteome</keyword>
<accession>A0A348FZ47</accession>
<dbReference type="AlphaFoldDB" id="A0A348FZ47"/>
<keyword evidence="6 8" id="KW-0472">Membrane</keyword>
<name>A0A348FZ47_9HYPH</name>
<evidence type="ECO:0000256" key="6">
    <source>
        <dbReference type="ARBA" id="ARBA00023136"/>
    </source>
</evidence>
<dbReference type="Gene3D" id="3.90.70.10">
    <property type="entry name" value="Cysteine proteinases"/>
    <property type="match status" value="1"/>
</dbReference>
<dbReference type="InterPro" id="IPR036640">
    <property type="entry name" value="ABC1_TM_sf"/>
</dbReference>
<evidence type="ECO:0000313" key="11">
    <source>
        <dbReference type="EMBL" id="BBF92580.1"/>
    </source>
</evidence>
<evidence type="ECO:0000256" key="8">
    <source>
        <dbReference type="SAM" id="Phobius"/>
    </source>
</evidence>
<proteinExistence type="predicted"/>
<evidence type="ECO:0000256" key="1">
    <source>
        <dbReference type="ARBA" id="ARBA00004651"/>
    </source>
</evidence>